<proteinExistence type="predicted"/>
<keyword evidence="1" id="KW-0812">Transmembrane</keyword>
<sequence length="35" mass="4234">MYYILSYLGWNFRNVLYIRICVDICMYAGMLCTCK</sequence>
<keyword evidence="1" id="KW-0472">Membrane</keyword>
<reference evidence="2" key="1">
    <citation type="submission" date="2014-11" db="EMBL/GenBank/DDBJ databases">
        <authorList>
            <person name="Amaro Gonzalez C."/>
        </authorList>
    </citation>
    <scope>NUCLEOTIDE SEQUENCE</scope>
</reference>
<organism evidence="2">
    <name type="scientific">Anguilla anguilla</name>
    <name type="common">European freshwater eel</name>
    <name type="synonym">Muraena anguilla</name>
    <dbReference type="NCBI Taxonomy" id="7936"/>
    <lineage>
        <taxon>Eukaryota</taxon>
        <taxon>Metazoa</taxon>
        <taxon>Chordata</taxon>
        <taxon>Craniata</taxon>
        <taxon>Vertebrata</taxon>
        <taxon>Euteleostomi</taxon>
        <taxon>Actinopterygii</taxon>
        <taxon>Neopterygii</taxon>
        <taxon>Teleostei</taxon>
        <taxon>Anguilliformes</taxon>
        <taxon>Anguillidae</taxon>
        <taxon>Anguilla</taxon>
    </lineage>
</organism>
<name>A0A0E9TPS6_ANGAN</name>
<evidence type="ECO:0000313" key="2">
    <source>
        <dbReference type="EMBL" id="JAH54865.1"/>
    </source>
</evidence>
<evidence type="ECO:0000256" key="1">
    <source>
        <dbReference type="SAM" id="Phobius"/>
    </source>
</evidence>
<protein>
    <submittedName>
        <fullName evidence="2">Uncharacterized protein</fullName>
    </submittedName>
</protein>
<accession>A0A0E9TPS6</accession>
<dbReference type="EMBL" id="GBXM01053712">
    <property type="protein sequence ID" value="JAH54865.1"/>
    <property type="molecule type" value="Transcribed_RNA"/>
</dbReference>
<feature type="transmembrane region" description="Helical" evidence="1">
    <location>
        <begin position="16"/>
        <end position="34"/>
    </location>
</feature>
<reference evidence="2" key="2">
    <citation type="journal article" date="2015" name="Fish Shellfish Immunol.">
        <title>Early steps in the European eel (Anguilla anguilla)-Vibrio vulnificus interaction in the gills: Role of the RtxA13 toxin.</title>
        <authorList>
            <person name="Callol A."/>
            <person name="Pajuelo D."/>
            <person name="Ebbesson L."/>
            <person name="Teles M."/>
            <person name="MacKenzie S."/>
            <person name="Amaro C."/>
        </authorList>
    </citation>
    <scope>NUCLEOTIDE SEQUENCE</scope>
</reference>
<keyword evidence="1" id="KW-1133">Transmembrane helix</keyword>
<dbReference type="AlphaFoldDB" id="A0A0E9TPS6"/>